<gene>
    <name evidence="1" type="ORF">K3G42_001017</name>
</gene>
<accession>A0ACB8FLU4</accession>
<keyword evidence="2" id="KW-1185">Reference proteome</keyword>
<protein>
    <submittedName>
        <fullName evidence="1">Uncharacterized protein</fullName>
    </submittedName>
</protein>
<evidence type="ECO:0000313" key="1">
    <source>
        <dbReference type="EMBL" id="KAH8006252.1"/>
    </source>
</evidence>
<comment type="caution">
    <text evidence="1">The sequence shown here is derived from an EMBL/GenBank/DDBJ whole genome shotgun (WGS) entry which is preliminary data.</text>
</comment>
<evidence type="ECO:0000313" key="2">
    <source>
        <dbReference type="Proteomes" id="UP000827872"/>
    </source>
</evidence>
<proteinExistence type="predicted"/>
<organism evidence="1 2">
    <name type="scientific">Sphaerodactylus townsendi</name>
    <dbReference type="NCBI Taxonomy" id="933632"/>
    <lineage>
        <taxon>Eukaryota</taxon>
        <taxon>Metazoa</taxon>
        <taxon>Chordata</taxon>
        <taxon>Craniata</taxon>
        <taxon>Vertebrata</taxon>
        <taxon>Euteleostomi</taxon>
        <taxon>Lepidosauria</taxon>
        <taxon>Squamata</taxon>
        <taxon>Bifurcata</taxon>
        <taxon>Gekkota</taxon>
        <taxon>Sphaerodactylidae</taxon>
        <taxon>Sphaerodactylus</taxon>
    </lineage>
</organism>
<name>A0ACB8FLU4_9SAUR</name>
<sequence>MQALVMSEPEWRKADAPHRAPFCRGIRGTIKAIRRLLHVAVSDVNDDVRRAAVESLGFILFRWVASSGGPFSRLVPSGHLSGPIPANTLVGADSQ</sequence>
<dbReference type="EMBL" id="CM037619">
    <property type="protein sequence ID" value="KAH8006252.1"/>
    <property type="molecule type" value="Genomic_DNA"/>
</dbReference>
<dbReference type="Proteomes" id="UP000827872">
    <property type="component" value="Linkage Group LG06"/>
</dbReference>
<reference evidence="1" key="1">
    <citation type="submission" date="2021-08" db="EMBL/GenBank/DDBJ databases">
        <title>The first chromosome-level gecko genome reveals the dynamic sex chromosomes of Neotropical dwarf geckos (Sphaerodactylidae: Sphaerodactylus).</title>
        <authorList>
            <person name="Pinto B.J."/>
            <person name="Keating S.E."/>
            <person name="Gamble T."/>
        </authorList>
    </citation>
    <scope>NUCLEOTIDE SEQUENCE</scope>
    <source>
        <strain evidence="1">TG3544</strain>
    </source>
</reference>